<dbReference type="Proteomes" id="UP000199476">
    <property type="component" value="Unassembled WGS sequence"/>
</dbReference>
<proteinExistence type="predicted"/>
<keyword evidence="1" id="KW-0175">Coiled coil</keyword>
<dbReference type="Gene3D" id="3.40.50.300">
    <property type="entry name" value="P-loop containing nucleotide triphosphate hydrolases"/>
    <property type="match status" value="2"/>
</dbReference>
<evidence type="ECO:0000313" key="4">
    <source>
        <dbReference type="EMBL" id="SDL29933.1"/>
    </source>
</evidence>
<name>A0A1G9IY99_9FIRM</name>
<keyword evidence="4" id="KW-0378">Hydrolase</keyword>
<dbReference type="OrthoDB" id="9764467at2"/>
<dbReference type="EMBL" id="FNGO01000003">
    <property type="protein sequence ID" value="SDL29933.1"/>
    <property type="molecule type" value="Genomic_DNA"/>
</dbReference>
<evidence type="ECO:0000259" key="3">
    <source>
        <dbReference type="Pfam" id="PF13476"/>
    </source>
</evidence>
<protein>
    <submittedName>
        <fullName evidence="4">Exonuclease SbcC</fullName>
    </submittedName>
</protein>
<accession>A0A1G9IY99</accession>
<keyword evidence="4" id="KW-0540">Nuclease</keyword>
<dbReference type="PANTHER" id="PTHR41259">
    <property type="entry name" value="DOUBLE-STRAND BREAK REPAIR RAD50 ATPASE, PUTATIVE-RELATED"/>
    <property type="match status" value="1"/>
</dbReference>
<dbReference type="AlphaFoldDB" id="A0A1G9IY99"/>
<feature type="region of interest" description="Disordered" evidence="2">
    <location>
        <begin position="307"/>
        <end position="349"/>
    </location>
</feature>
<dbReference type="Pfam" id="PF13476">
    <property type="entry name" value="AAA_23"/>
    <property type="match status" value="1"/>
</dbReference>
<dbReference type="GO" id="GO:0016887">
    <property type="term" value="F:ATP hydrolysis activity"/>
    <property type="evidence" value="ECO:0007669"/>
    <property type="project" value="InterPro"/>
</dbReference>
<organism evidence="4 5">
    <name type="scientific">Halarsenatibacter silvermanii</name>
    <dbReference type="NCBI Taxonomy" id="321763"/>
    <lineage>
        <taxon>Bacteria</taxon>
        <taxon>Bacillati</taxon>
        <taxon>Bacillota</taxon>
        <taxon>Clostridia</taxon>
        <taxon>Halanaerobiales</taxon>
        <taxon>Halarsenatibacteraceae</taxon>
        <taxon>Halarsenatibacter</taxon>
    </lineage>
</organism>
<evidence type="ECO:0000256" key="1">
    <source>
        <dbReference type="SAM" id="Coils"/>
    </source>
</evidence>
<keyword evidence="4" id="KW-0269">Exonuclease</keyword>
<gene>
    <name evidence="4" type="ORF">SAMN04488692_10388</name>
</gene>
<dbReference type="PANTHER" id="PTHR41259:SF1">
    <property type="entry name" value="DOUBLE-STRAND BREAK REPAIR RAD50 ATPASE, PUTATIVE-RELATED"/>
    <property type="match status" value="1"/>
</dbReference>
<dbReference type="GO" id="GO:0004527">
    <property type="term" value="F:exonuclease activity"/>
    <property type="evidence" value="ECO:0007669"/>
    <property type="project" value="UniProtKB-KW"/>
</dbReference>
<keyword evidence="5" id="KW-1185">Reference proteome</keyword>
<sequence>MNIKELSIDVFAGLSDVAVEFDDGLNVLYGPNEAGKSTVIKSIHASLFIEPKLKYNRSGLQGKGFRDRFFPHPRGNYAEAGLQLQTEQKVYEIYKKWSNENPDGHLKLPDGSRISYEKIKSERQKLLPYGKSTYENIVFTRQEKVRDLLEKITEEDEFQNLKDTISNFLRRAVMRLGNVSAEKFRSRLNEEYHELTRKWDLQGNCPSNPDRGVNNPYKQARGKIYDKYIEKENLRIKIKEAESVEKEYRSLKSEIEKLEDDREKVKKARDELAKKEEEINKRQKIEHDLAGKREKIKRLEDVLKKWPKEKSSRSERKNDLKEMKKKIDELKSEKMRAEKHKERKSLQKKFKTAKKLKNEIKELELQKKDLKSVNEDKLKKLSEYRDNLREARASLKGSRFRIKIIRSESEEITIKAGLEEDIEAEVGDEVEAEGFARIETEHEEIEVESAELDVTGLKKEYELNKEKFAELLEDIGAEDLEAAREKLQKVREIKNGIATRRERVRDLLGEEDFAEIKERLKGLEELESARELEEINEEIENLIARTGKIESEIAAADDKIEEWQQEYENLDKLKEEKNNLRTDIKKLKRELAQLCELPKEFDDAQDFKDRLNSLRQRHEQLGDKIRKKEQQLFSVRENLPEESIAELKNIKQEKEGMFERMVEKAHKYRKIKKIVKKKLEEIDEQSFSPLVDSFSSHLFRLTDGNYKLGNIDDEFEILLRQAEGRRELPAVQRLLSYGTFDAAALALRFALFDNLFADKDSFLVLDDCLVNLDDRRQENAVELIQKIARDYQVIFSTCSRETAHKLGGNLIDISEK</sequence>
<dbReference type="SUPFAM" id="SSF52540">
    <property type="entry name" value="P-loop containing nucleoside triphosphate hydrolases"/>
    <property type="match status" value="1"/>
</dbReference>
<dbReference type="RefSeq" id="WP_089758261.1">
    <property type="nucleotide sequence ID" value="NZ_FNGO01000003.1"/>
</dbReference>
<evidence type="ECO:0000313" key="5">
    <source>
        <dbReference type="Proteomes" id="UP000199476"/>
    </source>
</evidence>
<dbReference type="InterPro" id="IPR038729">
    <property type="entry name" value="Rad50/SbcC_AAA"/>
</dbReference>
<feature type="domain" description="Rad50/SbcC-type AAA" evidence="3">
    <location>
        <begin position="6"/>
        <end position="279"/>
    </location>
</feature>
<dbReference type="GO" id="GO:0006302">
    <property type="term" value="P:double-strand break repair"/>
    <property type="evidence" value="ECO:0007669"/>
    <property type="project" value="InterPro"/>
</dbReference>
<reference evidence="4 5" key="1">
    <citation type="submission" date="2016-10" db="EMBL/GenBank/DDBJ databases">
        <authorList>
            <person name="de Groot N.N."/>
        </authorList>
    </citation>
    <scope>NUCLEOTIDE SEQUENCE [LARGE SCALE GENOMIC DNA]</scope>
    <source>
        <strain evidence="4 5">SLAS-1</strain>
    </source>
</reference>
<feature type="coiled-coil region" evidence="1">
    <location>
        <begin position="525"/>
        <end position="631"/>
    </location>
</feature>
<feature type="compositionally biased region" description="Basic and acidic residues" evidence="2">
    <location>
        <begin position="307"/>
        <end position="340"/>
    </location>
</feature>
<dbReference type="InterPro" id="IPR027417">
    <property type="entry name" value="P-loop_NTPase"/>
</dbReference>
<dbReference type="STRING" id="321763.SAMN04488692_10388"/>
<evidence type="ECO:0000256" key="2">
    <source>
        <dbReference type="SAM" id="MobiDB-lite"/>
    </source>
</evidence>